<evidence type="ECO:0000313" key="4">
    <source>
        <dbReference type="Proteomes" id="UP000298030"/>
    </source>
</evidence>
<dbReference type="Proteomes" id="UP000298030">
    <property type="component" value="Unassembled WGS sequence"/>
</dbReference>
<keyword evidence="2" id="KW-0812">Transmembrane</keyword>
<evidence type="ECO:0000256" key="1">
    <source>
        <dbReference type="SAM" id="MobiDB-lite"/>
    </source>
</evidence>
<feature type="region of interest" description="Disordered" evidence="1">
    <location>
        <begin position="159"/>
        <end position="190"/>
    </location>
</feature>
<feature type="compositionally biased region" description="Low complexity" evidence="1">
    <location>
        <begin position="162"/>
        <end position="180"/>
    </location>
</feature>
<feature type="transmembrane region" description="Helical" evidence="2">
    <location>
        <begin position="37"/>
        <end position="57"/>
    </location>
</feature>
<keyword evidence="4" id="KW-1185">Reference proteome</keyword>
<comment type="caution">
    <text evidence="3">The sequence shown here is derived from an EMBL/GenBank/DDBJ whole genome shotgun (WGS) entry which is preliminary data.</text>
</comment>
<dbReference type="EMBL" id="QPFP01000008">
    <property type="protein sequence ID" value="TEB34965.1"/>
    <property type="molecule type" value="Genomic_DNA"/>
</dbReference>
<proteinExistence type="predicted"/>
<name>A0A4Y7TL99_COPMI</name>
<dbReference type="OrthoDB" id="3038877at2759"/>
<reference evidence="3 4" key="1">
    <citation type="journal article" date="2019" name="Nat. Ecol. Evol.">
        <title>Megaphylogeny resolves global patterns of mushroom evolution.</title>
        <authorList>
            <person name="Varga T."/>
            <person name="Krizsan K."/>
            <person name="Foldi C."/>
            <person name="Dima B."/>
            <person name="Sanchez-Garcia M."/>
            <person name="Sanchez-Ramirez S."/>
            <person name="Szollosi G.J."/>
            <person name="Szarkandi J.G."/>
            <person name="Papp V."/>
            <person name="Albert L."/>
            <person name="Andreopoulos W."/>
            <person name="Angelini C."/>
            <person name="Antonin V."/>
            <person name="Barry K.W."/>
            <person name="Bougher N.L."/>
            <person name="Buchanan P."/>
            <person name="Buyck B."/>
            <person name="Bense V."/>
            <person name="Catcheside P."/>
            <person name="Chovatia M."/>
            <person name="Cooper J."/>
            <person name="Damon W."/>
            <person name="Desjardin D."/>
            <person name="Finy P."/>
            <person name="Geml J."/>
            <person name="Haridas S."/>
            <person name="Hughes K."/>
            <person name="Justo A."/>
            <person name="Karasinski D."/>
            <person name="Kautmanova I."/>
            <person name="Kiss B."/>
            <person name="Kocsube S."/>
            <person name="Kotiranta H."/>
            <person name="LaButti K.M."/>
            <person name="Lechner B.E."/>
            <person name="Liimatainen K."/>
            <person name="Lipzen A."/>
            <person name="Lukacs Z."/>
            <person name="Mihaltcheva S."/>
            <person name="Morgado L.N."/>
            <person name="Niskanen T."/>
            <person name="Noordeloos M.E."/>
            <person name="Ohm R.A."/>
            <person name="Ortiz-Santana B."/>
            <person name="Ovrebo C."/>
            <person name="Racz N."/>
            <person name="Riley R."/>
            <person name="Savchenko A."/>
            <person name="Shiryaev A."/>
            <person name="Soop K."/>
            <person name="Spirin V."/>
            <person name="Szebenyi C."/>
            <person name="Tomsovsky M."/>
            <person name="Tulloss R.E."/>
            <person name="Uehling J."/>
            <person name="Grigoriev I.V."/>
            <person name="Vagvolgyi C."/>
            <person name="Papp T."/>
            <person name="Martin F.M."/>
            <person name="Miettinen O."/>
            <person name="Hibbett D.S."/>
            <person name="Nagy L.G."/>
        </authorList>
    </citation>
    <scope>NUCLEOTIDE SEQUENCE [LARGE SCALE GENOMIC DNA]</scope>
    <source>
        <strain evidence="3 4">FP101781</strain>
    </source>
</reference>
<evidence type="ECO:0000313" key="3">
    <source>
        <dbReference type="EMBL" id="TEB34965.1"/>
    </source>
</evidence>
<dbReference type="AlphaFoldDB" id="A0A4Y7TL99"/>
<keyword evidence="2" id="KW-1133">Transmembrane helix</keyword>
<evidence type="ECO:0000256" key="2">
    <source>
        <dbReference type="SAM" id="Phobius"/>
    </source>
</evidence>
<protein>
    <submittedName>
        <fullName evidence="3">Uncharacterized protein</fullName>
    </submittedName>
</protein>
<keyword evidence="2" id="KW-0472">Membrane</keyword>
<sequence length="237" mass="25394">MCCGASNTDTAPKDGYHPNEDPAVSPYWATHAGPHRYIGIIMVVIMVFLAVGLWATFAKWPRQRVRRWLGLGGRGCECGEEGCKDEKCVDVESGKKRLKDLVLIPRLSGEKEGRGGEVKQGRSARVGGDNLLGVKEIQHSRSSATTIAGTVYDERKISVQGSTEASHSSSASPIATSAGTLVPSGPPAAIPTSPAPAYTLCRTRVRTPYVGSQSHQDNGRISRLGWLKRLGTPKARS</sequence>
<accession>A0A4Y7TL99</accession>
<gene>
    <name evidence="3" type="ORF">FA13DRAFT_1427279</name>
</gene>
<organism evidence="3 4">
    <name type="scientific">Coprinellus micaceus</name>
    <name type="common">Glistening ink-cap mushroom</name>
    <name type="synonym">Coprinus micaceus</name>
    <dbReference type="NCBI Taxonomy" id="71717"/>
    <lineage>
        <taxon>Eukaryota</taxon>
        <taxon>Fungi</taxon>
        <taxon>Dikarya</taxon>
        <taxon>Basidiomycota</taxon>
        <taxon>Agaricomycotina</taxon>
        <taxon>Agaricomycetes</taxon>
        <taxon>Agaricomycetidae</taxon>
        <taxon>Agaricales</taxon>
        <taxon>Agaricineae</taxon>
        <taxon>Psathyrellaceae</taxon>
        <taxon>Coprinellus</taxon>
    </lineage>
</organism>